<dbReference type="EMBL" id="PGCJ01000097">
    <property type="protein sequence ID" value="PLW49211.1"/>
    <property type="molecule type" value="Genomic_DNA"/>
</dbReference>
<protein>
    <submittedName>
        <fullName evidence="2">Uncharacterized protein</fullName>
    </submittedName>
</protein>
<organism evidence="2 3">
    <name type="scientific">Puccinia coronata f. sp. avenae</name>
    <dbReference type="NCBI Taxonomy" id="200324"/>
    <lineage>
        <taxon>Eukaryota</taxon>
        <taxon>Fungi</taxon>
        <taxon>Dikarya</taxon>
        <taxon>Basidiomycota</taxon>
        <taxon>Pucciniomycotina</taxon>
        <taxon>Pucciniomycetes</taxon>
        <taxon>Pucciniales</taxon>
        <taxon>Pucciniaceae</taxon>
        <taxon>Puccinia</taxon>
    </lineage>
</organism>
<feature type="region of interest" description="Disordered" evidence="1">
    <location>
        <begin position="1"/>
        <end position="53"/>
    </location>
</feature>
<keyword evidence="3" id="KW-1185">Reference proteome</keyword>
<feature type="compositionally biased region" description="Polar residues" evidence="1">
    <location>
        <begin position="30"/>
        <end position="53"/>
    </location>
</feature>
<sequence length="146" mass="15683">MVAASASPGLGRIHRPPPGFAAIDLGSPLRPSSQSDYHHPFSTNSSSKINQPLNMPIDCSFKGKQIGLKATSTNLLAAPDSSRGTSMALPPMPWQRMTGAVFITLMPPATTNRDQPQKPYAAHQDGAVTLSVRELNPGHPRDKRVY</sequence>
<gene>
    <name evidence="2" type="ORF">PCANC_06898</name>
</gene>
<accession>A0A2N5VGT9</accession>
<comment type="caution">
    <text evidence="2">The sequence shown here is derived from an EMBL/GenBank/DDBJ whole genome shotgun (WGS) entry which is preliminary data.</text>
</comment>
<dbReference type="AlphaFoldDB" id="A0A2N5VGT9"/>
<dbReference type="Proteomes" id="UP000235388">
    <property type="component" value="Unassembled WGS sequence"/>
</dbReference>
<proteinExistence type="predicted"/>
<evidence type="ECO:0000313" key="3">
    <source>
        <dbReference type="Proteomes" id="UP000235388"/>
    </source>
</evidence>
<evidence type="ECO:0000256" key="1">
    <source>
        <dbReference type="SAM" id="MobiDB-lite"/>
    </source>
</evidence>
<name>A0A2N5VGT9_9BASI</name>
<reference evidence="2 3" key="1">
    <citation type="submission" date="2017-11" db="EMBL/GenBank/DDBJ databases">
        <title>De novo assembly and phasing of dikaryotic genomes from two isolates of Puccinia coronata f. sp. avenae, the causal agent of oat crown rust.</title>
        <authorList>
            <person name="Miller M.E."/>
            <person name="Zhang Y."/>
            <person name="Omidvar V."/>
            <person name="Sperschneider J."/>
            <person name="Schwessinger B."/>
            <person name="Raley C."/>
            <person name="Palmer J.M."/>
            <person name="Garnica D."/>
            <person name="Upadhyaya N."/>
            <person name="Rathjen J."/>
            <person name="Taylor J.M."/>
            <person name="Park R.F."/>
            <person name="Dodds P.N."/>
            <person name="Hirsch C.D."/>
            <person name="Kianian S.F."/>
            <person name="Figueroa M."/>
        </authorList>
    </citation>
    <scope>NUCLEOTIDE SEQUENCE [LARGE SCALE GENOMIC DNA]</scope>
    <source>
        <strain evidence="2">12NC29</strain>
    </source>
</reference>
<evidence type="ECO:0000313" key="2">
    <source>
        <dbReference type="EMBL" id="PLW49211.1"/>
    </source>
</evidence>